<evidence type="ECO:0008006" key="3">
    <source>
        <dbReference type="Google" id="ProtNLM"/>
    </source>
</evidence>
<proteinExistence type="predicted"/>
<accession>A0ABT9P9U1</accession>
<dbReference type="RefSeq" id="WP_307247676.1">
    <property type="nucleotide sequence ID" value="NZ_JAUSQZ010000001.1"/>
</dbReference>
<comment type="caution">
    <text evidence="1">The sequence shown here is derived from an EMBL/GenBank/DDBJ whole genome shotgun (WGS) entry which is preliminary data.</text>
</comment>
<evidence type="ECO:0000313" key="2">
    <source>
        <dbReference type="Proteomes" id="UP001235712"/>
    </source>
</evidence>
<keyword evidence="2" id="KW-1185">Reference proteome</keyword>
<protein>
    <recommendedName>
        <fullName evidence="3">Phage terminase large subunit-like protein</fullName>
    </recommendedName>
</protein>
<gene>
    <name evidence="1" type="ORF">J2S57_005212</name>
</gene>
<dbReference type="Proteomes" id="UP001235712">
    <property type="component" value="Unassembled WGS sequence"/>
</dbReference>
<dbReference type="Gene3D" id="3.40.50.300">
    <property type="entry name" value="P-loop containing nucleotide triphosphate hydrolases"/>
    <property type="match status" value="1"/>
</dbReference>
<evidence type="ECO:0000313" key="1">
    <source>
        <dbReference type="EMBL" id="MDP9829463.1"/>
    </source>
</evidence>
<organism evidence="1 2">
    <name type="scientific">Kineosporia succinea</name>
    <dbReference type="NCBI Taxonomy" id="84632"/>
    <lineage>
        <taxon>Bacteria</taxon>
        <taxon>Bacillati</taxon>
        <taxon>Actinomycetota</taxon>
        <taxon>Actinomycetes</taxon>
        <taxon>Kineosporiales</taxon>
        <taxon>Kineosporiaceae</taxon>
        <taxon>Kineosporia</taxon>
    </lineage>
</organism>
<sequence>MPWAGPQFEGHACSVGYEVIDAIEAFMCHGEGDIQGRPAQVDDEMADHIVECYRIDPFTGRRVFNEAVLSRPKGRAKSEIAAWVAVAEAFFPVRFDGWNAEGQPVARPVVSPLIKCMATEEGQAGNTFKTIAFIAGEWGKDNFPEIYAGATGTRQYQSASAIYLPHGGEIRASTSGAASKDGGLESHVVFDETHLYVTAELREMYATIARNLGKRFDADPWIHQTSTAYKPGEQSVFEATLTAWRKKTLSPAVFVNHREAKGRIDLKDEKHTKAQLRQVYGAAASRIDMDRKFRDMHDTRICPDVATAVRYFLNRPMSGKDVWLGTDIIERQALALWVSPSADLLEPKPGFEALEPGTALTVGFDGSLNDDSTVLIGSRMSDGFIFPIGIWEKPEGLEGAWWEVPRSEVLGAMRAAFGRYEIVRMYGDPHEWRTDLESIASEFGEKRVILWATSRDVQMAAALERLRTDLVKEEVLHSGDSLMSEHFGNTYVRMRGKLRLVRKENEHSDRKIDSTVGAALAYEARADALAAGWKPTQLVRKSKTIVM</sequence>
<name>A0ABT9P9U1_9ACTN</name>
<dbReference type="EMBL" id="JAUSQZ010000001">
    <property type="protein sequence ID" value="MDP9829463.1"/>
    <property type="molecule type" value="Genomic_DNA"/>
</dbReference>
<reference evidence="1 2" key="1">
    <citation type="submission" date="2023-07" db="EMBL/GenBank/DDBJ databases">
        <title>Sequencing the genomes of 1000 actinobacteria strains.</title>
        <authorList>
            <person name="Klenk H.-P."/>
        </authorList>
    </citation>
    <scope>NUCLEOTIDE SEQUENCE [LARGE SCALE GENOMIC DNA]</scope>
    <source>
        <strain evidence="1 2">DSM 44388</strain>
    </source>
</reference>
<dbReference type="InterPro" id="IPR027417">
    <property type="entry name" value="P-loop_NTPase"/>
</dbReference>